<evidence type="ECO:0000313" key="2">
    <source>
        <dbReference type="EMBL" id="KAK4810807.1"/>
    </source>
</evidence>
<dbReference type="PANTHER" id="PTHR33395:SF22">
    <property type="entry name" value="REVERSE TRANSCRIPTASE DOMAIN-CONTAINING PROTEIN"/>
    <property type="match status" value="1"/>
</dbReference>
<dbReference type="EMBL" id="JAUNZN010000018">
    <property type="protein sequence ID" value="KAK4810807.1"/>
    <property type="molecule type" value="Genomic_DNA"/>
</dbReference>
<dbReference type="PANTHER" id="PTHR33395">
    <property type="entry name" value="TRANSCRIPTASE, PUTATIVE-RELATED-RELATED"/>
    <property type="match status" value="1"/>
</dbReference>
<accession>A0AAN7MQ34</accession>
<dbReference type="GO" id="GO:0061343">
    <property type="term" value="P:cell adhesion involved in heart morphogenesis"/>
    <property type="evidence" value="ECO:0007669"/>
    <property type="project" value="TreeGrafter"/>
</dbReference>
<organism evidence="2 3">
    <name type="scientific">Mycteria americana</name>
    <name type="common">Wood stork</name>
    <dbReference type="NCBI Taxonomy" id="33587"/>
    <lineage>
        <taxon>Eukaryota</taxon>
        <taxon>Metazoa</taxon>
        <taxon>Chordata</taxon>
        <taxon>Craniata</taxon>
        <taxon>Vertebrata</taxon>
        <taxon>Euteleostomi</taxon>
        <taxon>Archelosauria</taxon>
        <taxon>Archosauria</taxon>
        <taxon>Dinosauria</taxon>
        <taxon>Saurischia</taxon>
        <taxon>Theropoda</taxon>
        <taxon>Coelurosauria</taxon>
        <taxon>Aves</taxon>
        <taxon>Neognathae</taxon>
        <taxon>Neoaves</taxon>
        <taxon>Aequornithes</taxon>
        <taxon>Ciconiiformes</taxon>
        <taxon>Ciconiidae</taxon>
        <taxon>Mycteria</taxon>
    </lineage>
</organism>
<keyword evidence="3" id="KW-1185">Reference proteome</keyword>
<evidence type="ECO:0000256" key="1">
    <source>
        <dbReference type="SAM" id="MobiDB-lite"/>
    </source>
</evidence>
<gene>
    <name evidence="2" type="ORF">QYF61_008779</name>
</gene>
<sequence length="715" mass="80180">MLEQGRSVRSPPPEKEGAAETTCDELTTTPLPRSPEPTWGEEVEKIGSKVKPAIMDPTPLDFFIAGNGKYNTDMNKTLLYVCCKFLKDVGSNFGAGEDTVLHKLLQYRYRSFPWGTVLQEQTAPVWVPHRVTGPARRPAPVWAPLHGPQILPGNLLQHGLLSTGCSFLQGMSICCGVGSSVGCRVDICSTTVLHGLQGDKLLHHGLRYRLQGNLCSGTWSTSSPSFFTDLAYDCQGPECTNRLCDLFPPPHQGSFLHNRSHALAYLPPIPSTPAPDTQPPSLGHDPDPPYFNLVEKESVWNTLWKQGQATQEDYKDAVHHCQEKIHTTKAQLELKLASTVVDNKKGFLKYVNSKRRTKENIGLLLDEVGHLTNRDEDKAEIFNAFFASVFNNVVPKIGHQHYVNCILTFDYYNTTNDGPCDSRSPGLEGCDWGSDKLPADFELVWDLLLQLNAHKSMGPDGIHPRVLKELADVIARPLSVIYQRSWESGEVPVDWKLANVIPIFKKGQRDYPGPVSLTLVPGKIMEKVILGVIEKHLKYMMLNVSLQRALAAKRANRVLGCIKHSIANQSKEVLVPLYSALVRPHLEYCVQFWAPQYKKDIKILECVQRRATKMVNGLEGLTYEERLRIVGLFSLEKKRLRGDLIAVCNFLMRGSREGGADLFSLVSGDTTLDIRKKFFTERVVKHWNKLPREVVMAPSLSVFKKHLDNALRYMV</sequence>
<protein>
    <recommendedName>
        <fullName evidence="4">Reverse transcriptase domain-containing protein</fullName>
    </recommendedName>
</protein>
<evidence type="ECO:0008006" key="4">
    <source>
        <dbReference type="Google" id="ProtNLM"/>
    </source>
</evidence>
<dbReference type="Proteomes" id="UP001333110">
    <property type="component" value="Unassembled WGS sequence"/>
</dbReference>
<comment type="caution">
    <text evidence="2">The sequence shown here is derived from an EMBL/GenBank/DDBJ whole genome shotgun (WGS) entry which is preliminary data.</text>
</comment>
<name>A0AAN7MQ34_MYCAM</name>
<proteinExistence type="predicted"/>
<evidence type="ECO:0000313" key="3">
    <source>
        <dbReference type="Proteomes" id="UP001333110"/>
    </source>
</evidence>
<reference evidence="2 3" key="1">
    <citation type="journal article" date="2023" name="J. Hered.">
        <title>Chromosome-level genome of the wood stork (Mycteria americana) provides insight into avian chromosome evolution.</title>
        <authorList>
            <person name="Flamio R. Jr."/>
            <person name="Ramstad K.M."/>
        </authorList>
    </citation>
    <scope>NUCLEOTIDE SEQUENCE [LARGE SCALE GENOMIC DNA]</scope>
    <source>
        <strain evidence="2">JAX WOST 10</strain>
    </source>
</reference>
<dbReference type="AlphaFoldDB" id="A0AAN7MQ34"/>
<dbReference type="GO" id="GO:0031012">
    <property type="term" value="C:extracellular matrix"/>
    <property type="evidence" value="ECO:0007669"/>
    <property type="project" value="TreeGrafter"/>
</dbReference>
<dbReference type="GO" id="GO:0007508">
    <property type="term" value="P:larval heart development"/>
    <property type="evidence" value="ECO:0007669"/>
    <property type="project" value="TreeGrafter"/>
</dbReference>
<feature type="region of interest" description="Disordered" evidence="1">
    <location>
        <begin position="1"/>
        <end position="43"/>
    </location>
</feature>